<accession>A0ABP1HCM7</accession>
<evidence type="ECO:0000313" key="1">
    <source>
        <dbReference type="EMBL" id="CAL5989480.1"/>
    </source>
</evidence>
<reference evidence="1 2" key="1">
    <citation type="submission" date="2024-07" db="EMBL/GenBank/DDBJ databases">
        <authorList>
            <person name="Akdeniz Z."/>
        </authorList>
    </citation>
    <scope>NUCLEOTIDE SEQUENCE [LARGE SCALE GENOMIC DNA]</scope>
</reference>
<proteinExistence type="predicted"/>
<protein>
    <submittedName>
        <fullName evidence="1">Hypothetical_protein</fullName>
    </submittedName>
</protein>
<keyword evidence="2" id="KW-1185">Reference proteome</keyword>
<dbReference type="Proteomes" id="UP001642409">
    <property type="component" value="Unassembled WGS sequence"/>
</dbReference>
<organism evidence="1 2">
    <name type="scientific">Hexamita inflata</name>
    <dbReference type="NCBI Taxonomy" id="28002"/>
    <lineage>
        <taxon>Eukaryota</taxon>
        <taxon>Metamonada</taxon>
        <taxon>Diplomonadida</taxon>
        <taxon>Hexamitidae</taxon>
        <taxon>Hexamitinae</taxon>
        <taxon>Hexamita</taxon>
    </lineage>
</organism>
<evidence type="ECO:0000313" key="2">
    <source>
        <dbReference type="Proteomes" id="UP001642409"/>
    </source>
</evidence>
<sequence>MSNDGHYERCVILLVLKRGHAQLRLLFLSLKYLALQYSDYGARNALWQDHCEYQEHISVVTIRVHRLANDPSHSNNRAYREHEAHNYERSKLSGLEIEPQVLYQKGSDDHQNNRNQNGGERNQKDTRLVNGICLYVVARSLKEKCCQ</sequence>
<gene>
    <name evidence="1" type="ORF">HINF_LOCUS10887</name>
</gene>
<name>A0ABP1HCM7_9EUKA</name>
<comment type="caution">
    <text evidence="1">The sequence shown here is derived from an EMBL/GenBank/DDBJ whole genome shotgun (WGS) entry which is preliminary data.</text>
</comment>
<dbReference type="EMBL" id="CAXDID020000023">
    <property type="protein sequence ID" value="CAL5989480.1"/>
    <property type="molecule type" value="Genomic_DNA"/>
</dbReference>